<feature type="domain" description="Ig-like" evidence="1">
    <location>
        <begin position="374"/>
        <end position="452"/>
    </location>
</feature>
<dbReference type="Pfam" id="PF07686">
    <property type="entry name" value="V-set"/>
    <property type="match status" value="1"/>
</dbReference>
<evidence type="ECO:0000259" key="1">
    <source>
        <dbReference type="PROSITE" id="PS50835"/>
    </source>
</evidence>
<name>A0A151P042_ALLMI</name>
<dbReference type="PROSITE" id="PS50835">
    <property type="entry name" value="IG_LIKE"/>
    <property type="match status" value="2"/>
</dbReference>
<dbReference type="GO" id="GO:0005769">
    <property type="term" value="C:early endosome"/>
    <property type="evidence" value="ECO:0007669"/>
    <property type="project" value="TreeGrafter"/>
</dbReference>
<reference evidence="2 3" key="1">
    <citation type="journal article" date="2012" name="Genome Biol.">
        <title>Sequencing three crocodilian genomes to illuminate the evolution of archosaurs and amniotes.</title>
        <authorList>
            <person name="St John J.A."/>
            <person name="Braun E.L."/>
            <person name="Isberg S.R."/>
            <person name="Miles L.G."/>
            <person name="Chong A.Y."/>
            <person name="Gongora J."/>
            <person name="Dalzell P."/>
            <person name="Moran C."/>
            <person name="Bed'hom B."/>
            <person name="Abzhanov A."/>
            <person name="Burgess S.C."/>
            <person name="Cooksey A.M."/>
            <person name="Castoe T.A."/>
            <person name="Crawford N.G."/>
            <person name="Densmore L.D."/>
            <person name="Drew J.C."/>
            <person name="Edwards S.V."/>
            <person name="Faircloth B.C."/>
            <person name="Fujita M.K."/>
            <person name="Greenwold M.J."/>
            <person name="Hoffmann F.G."/>
            <person name="Howard J.M."/>
            <person name="Iguchi T."/>
            <person name="Janes D.E."/>
            <person name="Khan S.Y."/>
            <person name="Kohno S."/>
            <person name="de Koning A.J."/>
            <person name="Lance S.L."/>
            <person name="McCarthy F.M."/>
            <person name="McCormack J.E."/>
            <person name="Merchant M.E."/>
            <person name="Peterson D.G."/>
            <person name="Pollock D.D."/>
            <person name="Pourmand N."/>
            <person name="Raney B.J."/>
            <person name="Roessler K.A."/>
            <person name="Sanford J.R."/>
            <person name="Sawyer R.H."/>
            <person name="Schmidt C.J."/>
            <person name="Triplett E.W."/>
            <person name="Tuberville T.D."/>
            <person name="Venegas-Anaya M."/>
            <person name="Howard J.T."/>
            <person name="Jarvis E.D."/>
            <person name="Guillette L.J.Jr."/>
            <person name="Glenn T.C."/>
            <person name="Green R.E."/>
            <person name="Ray D.A."/>
        </authorList>
    </citation>
    <scope>NUCLEOTIDE SEQUENCE [LARGE SCALE GENOMIC DNA]</scope>
    <source>
        <strain evidence="2">KSC_2009_1</strain>
    </source>
</reference>
<dbReference type="SMART" id="SM00408">
    <property type="entry name" value="IGc2"/>
    <property type="match status" value="2"/>
</dbReference>
<evidence type="ECO:0000313" key="3">
    <source>
        <dbReference type="Proteomes" id="UP000050525"/>
    </source>
</evidence>
<dbReference type="EMBL" id="AKHW03001419">
    <property type="protein sequence ID" value="KYO42506.1"/>
    <property type="molecule type" value="Genomic_DNA"/>
</dbReference>
<dbReference type="InterPro" id="IPR013106">
    <property type="entry name" value="Ig_V-set"/>
</dbReference>
<dbReference type="GO" id="GO:0005770">
    <property type="term" value="C:late endosome"/>
    <property type="evidence" value="ECO:0007669"/>
    <property type="project" value="TreeGrafter"/>
</dbReference>
<dbReference type="PANTHER" id="PTHR47243">
    <property type="entry name" value="SIALOADHESIN"/>
    <property type="match status" value="1"/>
</dbReference>
<dbReference type="GO" id="GO:0005886">
    <property type="term" value="C:plasma membrane"/>
    <property type="evidence" value="ECO:0007669"/>
    <property type="project" value="TreeGrafter"/>
</dbReference>
<dbReference type="SUPFAM" id="SSF48726">
    <property type="entry name" value="Immunoglobulin"/>
    <property type="match status" value="3"/>
</dbReference>
<dbReference type="InterPro" id="IPR036179">
    <property type="entry name" value="Ig-like_dom_sf"/>
</dbReference>
<dbReference type="InterPro" id="IPR003598">
    <property type="entry name" value="Ig_sub2"/>
</dbReference>
<dbReference type="Gene3D" id="2.60.40.10">
    <property type="entry name" value="Immunoglobulins"/>
    <property type="match status" value="3"/>
</dbReference>
<dbReference type="GO" id="GO:0075512">
    <property type="term" value="P:clathrin-dependent endocytosis of virus by host cell"/>
    <property type="evidence" value="ECO:0007669"/>
    <property type="project" value="TreeGrafter"/>
</dbReference>
<gene>
    <name evidence="2" type="ORF">Y1Q_0020805</name>
</gene>
<dbReference type="SMART" id="SM00409">
    <property type="entry name" value="IG"/>
    <property type="match status" value="3"/>
</dbReference>
<keyword evidence="3" id="KW-1185">Reference proteome</keyword>
<dbReference type="PANTHER" id="PTHR47243:SF1">
    <property type="entry name" value="SIALOADHESIN"/>
    <property type="match status" value="1"/>
</dbReference>
<dbReference type="InterPro" id="IPR007110">
    <property type="entry name" value="Ig-like_dom"/>
</dbReference>
<sequence>MTTFFFVCLSCPESQCRVHSAGRSWEGSSAWNPPAWWSQRLDWDRSLRPRTAGTLFTSAAPALMASWHWNYVAMVLLTPLGLLGGADLKDWVVALPKDPMDVQEGSCVTLECSYNIPLGKDIGAVCWKQNRVIIAYHSDKAYVDAAFKNRTWSFSKHPGNCSLQLMGLRLGDQGTYQVCTGKGNEEWCSPGAVQLRVTAHPCRPSLKTPRGQGSLSCSVQPDCQGSPVWDKRDDQRIPAGMGNSSLQVSPSQLGPNMMLSCRVDGHRDQCSPEQNQPLQLGNLHLKIFLPGAKQVVKEHDYVTMRCLDATRIPVARYFWTHGDKWLQERGQNLHISDTSTAHGGVYTCSIWVSGPGWAFLVSSGNKSITVHYAPKGVNITPPSPPKLSEGEYLILTCHFNSSLPEVVTYNWYKDSMEWKGSQKILKVGAKDAGIYHCVVQNEVGPTESSRITIRGA</sequence>
<dbReference type="InterPro" id="IPR013783">
    <property type="entry name" value="Ig-like_fold"/>
</dbReference>
<dbReference type="AlphaFoldDB" id="A0A151P042"/>
<comment type="caution">
    <text evidence="2">The sequence shown here is derived from an EMBL/GenBank/DDBJ whole genome shotgun (WGS) entry which is preliminary data.</text>
</comment>
<proteinExistence type="predicted"/>
<feature type="domain" description="Ig-like" evidence="1">
    <location>
        <begin position="272"/>
        <end position="350"/>
    </location>
</feature>
<organism evidence="2 3">
    <name type="scientific">Alligator mississippiensis</name>
    <name type="common">American alligator</name>
    <dbReference type="NCBI Taxonomy" id="8496"/>
    <lineage>
        <taxon>Eukaryota</taxon>
        <taxon>Metazoa</taxon>
        <taxon>Chordata</taxon>
        <taxon>Craniata</taxon>
        <taxon>Vertebrata</taxon>
        <taxon>Euteleostomi</taxon>
        <taxon>Archelosauria</taxon>
        <taxon>Archosauria</taxon>
        <taxon>Crocodylia</taxon>
        <taxon>Alligatoridae</taxon>
        <taxon>Alligatorinae</taxon>
        <taxon>Alligator</taxon>
    </lineage>
</organism>
<dbReference type="Proteomes" id="UP000050525">
    <property type="component" value="Unassembled WGS sequence"/>
</dbReference>
<evidence type="ECO:0000313" key="2">
    <source>
        <dbReference type="EMBL" id="KYO42506.1"/>
    </source>
</evidence>
<dbReference type="Pfam" id="PF13895">
    <property type="entry name" value="Ig_2"/>
    <property type="match status" value="1"/>
</dbReference>
<protein>
    <recommendedName>
        <fullName evidence="1">Ig-like domain-containing protein</fullName>
    </recommendedName>
</protein>
<dbReference type="CDD" id="cd00096">
    <property type="entry name" value="Ig"/>
    <property type="match status" value="1"/>
</dbReference>
<dbReference type="InterPro" id="IPR003599">
    <property type="entry name" value="Ig_sub"/>
</dbReference>
<dbReference type="GO" id="GO:0046790">
    <property type="term" value="F:virion binding"/>
    <property type="evidence" value="ECO:0007669"/>
    <property type="project" value="TreeGrafter"/>
</dbReference>
<accession>A0A151P042</accession>